<evidence type="ECO:0000313" key="2">
    <source>
        <dbReference type="Proteomes" id="UP000827976"/>
    </source>
</evidence>
<dbReference type="EMBL" id="CM037015">
    <property type="protein sequence ID" value="KAH7680767.1"/>
    <property type="molecule type" value="Genomic_DNA"/>
</dbReference>
<name>A0ACB7VZS7_DIOAL</name>
<evidence type="ECO:0000313" key="1">
    <source>
        <dbReference type="EMBL" id="KAH7680767.1"/>
    </source>
</evidence>
<reference evidence="2" key="1">
    <citation type="journal article" date="2022" name="Nat. Commun.">
        <title>Chromosome evolution and the genetic basis of agronomically important traits in greater yam.</title>
        <authorList>
            <person name="Bredeson J.V."/>
            <person name="Lyons J.B."/>
            <person name="Oniyinde I.O."/>
            <person name="Okereke N.R."/>
            <person name="Kolade O."/>
            <person name="Nnabue I."/>
            <person name="Nwadili C.O."/>
            <person name="Hribova E."/>
            <person name="Parker M."/>
            <person name="Nwogha J."/>
            <person name="Shu S."/>
            <person name="Carlson J."/>
            <person name="Kariba R."/>
            <person name="Muthemba S."/>
            <person name="Knop K."/>
            <person name="Barton G.J."/>
            <person name="Sherwood A.V."/>
            <person name="Lopez-Montes A."/>
            <person name="Asiedu R."/>
            <person name="Jamnadass R."/>
            <person name="Muchugi A."/>
            <person name="Goodstein D."/>
            <person name="Egesi C.N."/>
            <person name="Featherston J."/>
            <person name="Asfaw A."/>
            <person name="Simpson G.G."/>
            <person name="Dolezel J."/>
            <person name="Hendre P.S."/>
            <person name="Van Deynze A."/>
            <person name="Kumar P.L."/>
            <person name="Obidiegwu J.E."/>
            <person name="Bhattacharjee R."/>
            <person name="Rokhsar D.S."/>
        </authorList>
    </citation>
    <scope>NUCLEOTIDE SEQUENCE [LARGE SCALE GENOMIC DNA]</scope>
    <source>
        <strain evidence="2">cv. TDa95/00328</strain>
    </source>
</reference>
<gene>
    <name evidence="1" type="ORF">IHE45_05G014400</name>
</gene>
<comment type="caution">
    <text evidence="1">The sequence shown here is derived from an EMBL/GenBank/DDBJ whole genome shotgun (WGS) entry which is preliminary data.</text>
</comment>
<dbReference type="Proteomes" id="UP000827976">
    <property type="component" value="Chromosome 5"/>
</dbReference>
<organism evidence="1 2">
    <name type="scientific">Dioscorea alata</name>
    <name type="common">Purple yam</name>
    <dbReference type="NCBI Taxonomy" id="55571"/>
    <lineage>
        <taxon>Eukaryota</taxon>
        <taxon>Viridiplantae</taxon>
        <taxon>Streptophyta</taxon>
        <taxon>Embryophyta</taxon>
        <taxon>Tracheophyta</taxon>
        <taxon>Spermatophyta</taxon>
        <taxon>Magnoliopsida</taxon>
        <taxon>Liliopsida</taxon>
        <taxon>Dioscoreales</taxon>
        <taxon>Dioscoreaceae</taxon>
        <taxon>Dioscorea</taxon>
    </lineage>
</organism>
<accession>A0ACB7VZS7</accession>
<proteinExistence type="predicted"/>
<keyword evidence="2" id="KW-1185">Reference proteome</keyword>
<protein>
    <submittedName>
        <fullName evidence="1">Senescence regulator S40 protein</fullName>
    </submittedName>
</protein>
<sequence>MERYRPHRSPQPDRFLGIFSRSDPVAPAINGGLGVELHEDEVLWTVSDSPEMIRSPRTPSPSLPSAPDPRASPFSRIPGRNSGILVALAEEENKQLSAAVGPFLQRKASISASSASTSPSSTSSVRMIPTIPKLKPDYNDGNMLHQSVPVNIPMIPSMAKHRPEANGGGTDADDVVDGDDDEMLPPHEIIARRSGVESPMTTFSVLEGVGRTLKGSDLRRVRNAVWRKTETLDEVSLLHRKCF</sequence>